<feature type="transmembrane region" description="Helical" evidence="6">
    <location>
        <begin position="322"/>
        <end position="339"/>
    </location>
</feature>
<proteinExistence type="inferred from homology"/>
<dbReference type="InterPro" id="IPR036259">
    <property type="entry name" value="MFS_trans_sf"/>
</dbReference>
<feature type="transmembrane region" description="Helical" evidence="6">
    <location>
        <begin position="166"/>
        <end position="190"/>
    </location>
</feature>
<feature type="transmembrane region" description="Helical" evidence="6">
    <location>
        <begin position="413"/>
        <end position="432"/>
    </location>
</feature>
<dbReference type="AlphaFoldDB" id="A0A2G7FIG1"/>
<protein>
    <submittedName>
        <fullName evidence="8">Sugar transporter</fullName>
    </submittedName>
</protein>
<keyword evidence="5 6" id="KW-0472">Membrane</keyword>
<dbReference type="Pfam" id="PF00083">
    <property type="entry name" value="Sugar_tr"/>
    <property type="match status" value="1"/>
</dbReference>
<evidence type="ECO:0000313" key="8">
    <source>
        <dbReference type="EMBL" id="PIG80412.1"/>
    </source>
</evidence>
<evidence type="ECO:0000256" key="2">
    <source>
        <dbReference type="ARBA" id="ARBA00010992"/>
    </source>
</evidence>
<gene>
    <name evidence="8" type="ORF">AARAC_004998</name>
</gene>
<sequence>LIPSSVIYDEYIPSNSNVNRMVDADNKPTAKHDEVQSDPPLPQRKISVLEDIKRSPKVAGYSLALTSGIILYGYDLAIVSNVSSMPEFQHDFGRKLGGQLIIPSLWLGLWNVANPIGGIFGAIFGGYVQDRFGRRSSLAVASIISAIGVAIAYVSNLPGGIDGRRAVFFVAKLVQGYAVNMLTCTIQTYMSEVLSPTLRGPILAFFPLFTLLGQLVGSIVVFTSLKEKGPGGYLKCFISQWPFSALPLLVSIILPESPTWLVRKDRMEAARKSQRRLDSARVDSEAAIEKLCSSIRHEDEQAQNHPASYLECFRGNNLRRTMIVLFANLIPQLFGLTLMSKSSYFLQIVGMGATNSLLFLEVGIALGLVANILSMWTLSRFNRVPLIMVGLAITTLLWTGMGILGCFQGVVTIWWSAVTMMLVITVCGATAWPASYAVGAEASALRLRAKSQGLGWVMNGLSNGVFGLVLPYIFNPDQGNLRAKTGFVYTGLCLLGLVGTWYVVPEMKDRTPIEIDRMFEMHLPARKFKAQTFDDENAGTSPKSRSATPV</sequence>
<accession>A0A2G7FIG1</accession>
<evidence type="ECO:0000256" key="5">
    <source>
        <dbReference type="ARBA" id="ARBA00023136"/>
    </source>
</evidence>
<dbReference type="EMBL" id="NEXV01000613">
    <property type="protein sequence ID" value="PIG80412.1"/>
    <property type="molecule type" value="Genomic_DNA"/>
</dbReference>
<evidence type="ECO:0000256" key="4">
    <source>
        <dbReference type="ARBA" id="ARBA00022989"/>
    </source>
</evidence>
<feature type="transmembrane region" description="Helical" evidence="6">
    <location>
        <begin position="202"/>
        <end position="223"/>
    </location>
</feature>
<dbReference type="InterPro" id="IPR005828">
    <property type="entry name" value="MFS_sugar_transport-like"/>
</dbReference>
<feature type="domain" description="Major facilitator superfamily (MFS) profile" evidence="7">
    <location>
        <begin position="61"/>
        <end position="508"/>
    </location>
</feature>
<dbReference type="PANTHER" id="PTHR48022">
    <property type="entry name" value="PLASTIDIC GLUCOSE TRANSPORTER 4"/>
    <property type="match status" value="1"/>
</dbReference>
<name>A0A2G7FIG1_9EURO</name>
<dbReference type="GO" id="GO:0016020">
    <property type="term" value="C:membrane"/>
    <property type="evidence" value="ECO:0007669"/>
    <property type="project" value="UniProtKB-SubCell"/>
</dbReference>
<keyword evidence="8" id="KW-0813">Transport</keyword>
<organism evidence="8 9">
    <name type="scientific">Aspergillus arachidicola</name>
    <dbReference type="NCBI Taxonomy" id="656916"/>
    <lineage>
        <taxon>Eukaryota</taxon>
        <taxon>Fungi</taxon>
        <taxon>Dikarya</taxon>
        <taxon>Ascomycota</taxon>
        <taxon>Pezizomycotina</taxon>
        <taxon>Eurotiomycetes</taxon>
        <taxon>Eurotiomycetidae</taxon>
        <taxon>Eurotiales</taxon>
        <taxon>Aspergillaceae</taxon>
        <taxon>Aspergillus</taxon>
        <taxon>Aspergillus subgen. Circumdati</taxon>
    </lineage>
</organism>
<reference evidence="8 9" key="1">
    <citation type="submission" date="2017-05" db="EMBL/GenBank/DDBJ databases">
        <title>Genome sequence for an aflatoxigenic pathogen of Argentinian peanut, Aspergillus arachidicola.</title>
        <authorList>
            <person name="Moore G."/>
            <person name="Beltz S.B."/>
            <person name="Mack B.M."/>
        </authorList>
    </citation>
    <scope>NUCLEOTIDE SEQUENCE [LARGE SCALE GENOMIC DNA]</scope>
    <source>
        <strain evidence="8 9">CBS 117610</strain>
    </source>
</reference>
<dbReference type="InterPro" id="IPR020846">
    <property type="entry name" value="MFS_dom"/>
</dbReference>
<dbReference type="PROSITE" id="PS50850">
    <property type="entry name" value="MFS"/>
    <property type="match status" value="1"/>
</dbReference>
<dbReference type="SUPFAM" id="SSF103473">
    <property type="entry name" value="MFS general substrate transporter"/>
    <property type="match status" value="1"/>
</dbReference>
<evidence type="ECO:0000256" key="3">
    <source>
        <dbReference type="ARBA" id="ARBA00022692"/>
    </source>
</evidence>
<feature type="transmembrane region" description="Helical" evidence="6">
    <location>
        <begin position="136"/>
        <end position="154"/>
    </location>
</feature>
<evidence type="ECO:0000313" key="9">
    <source>
        <dbReference type="Proteomes" id="UP000231358"/>
    </source>
</evidence>
<feature type="transmembrane region" description="Helical" evidence="6">
    <location>
        <begin position="58"/>
        <end position="80"/>
    </location>
</feature>
<dbReference type="Gene3D" id="1.20.1250.20">
    <property type="entry name" value="MFS general substrate transporter like domains"/>
    <property type="match status" value="1"/>
</dbReference>
<dbReference type="FunFam" id="1.20.1250.20:FF:000078">
    <property type="entry name" value="MFS maltose transporter, putative"/>
    <property type="match status" value="1"/>
</dbReference>
<keyword evidence="3 6" id="KW-0812">Transmembrane</keyword>
<comment type="subcellular location">
    <subcellularLocation>
        <location evidence="1">Membrane</location>
        <topology evidence="1">Multi-pass membrane protein</topology>
    </subcellularLocation>
</comment>
<feature type="transmembrane region" description="Helical" evidence="6">
    <location>
        <begin position="453"/>
        <end position="474"/>
    </location>
</feature>
<evidence type="ECO:0000259" key="7">
    <source>
        <dbReference type="PROSITE" id="PS50850"/>
    </source>
</evidence>
<feature type="transmembrane region" description="Helical" evidence="6">
    <location>
        <begin position="385"/>
        <end position="407"/>
    </location>
</feature>
<feature type="transmembrane region" description="Helical" evidence="6">
    <location>
        <begin position="345"/>
        <end position="373"/>
    </location>
</feature>
<keyword evidence="8" id="KW-0762">Sugar transport</keyword>
<evidence type="ECO:0000256" key="1">
    <source>
        <dbReference type="ARBA" id="ARBA00004141"/>
    </source>
</evidence>
<comment type="similarity">
    <text evidence="2">Belongs to the major facilitator superfamily. Sugar transporter (TC 2.A.1.1) family.</text>
</comment>
<keyword evidence="9" id="KW-1185">Reference proteome</keyword>
<evidence type="ECO:0000256" key="6">
    <source>
        <dbReference type="SAM" id="Phobius"/>
    </source>
</evidence>
<feature type="non-terminal residue" evidence="8">
    <location>
        <position position="1"/>
    </location>
</feature>
<feature type="transmembrane region" description="Helical" evidence="6">
    <location>
        <begin position="100"/>
        <end position="124"/>
    </location>
</feature>
<dbReference type="Proteomes" id="UP000231358">
    <property type="component" value="Unassembled WGS sequence"/>
</dbReference>
<comment type="caution">
    <text evidence="8">The sequence shown here is derived from an EMBL/GenBank/DDBJ whole genome shotgun (WGS) entry which is preliminary data.</text>
</comment>
<feature type="transmembrane region" description="Helical" evidence="6">
    <location>
        <begin position="486"/>
        <end position="504"/>
    </location>
</feature>
<dbReference type="InterPro" id="IPR050360">
    <property type="entry name" value="MFS_Sugar_Transporters"/>
</dbReference>
<dbReference type="PANTHER" id="PTHR48022:SF41">
    <property type="entry name" value="MAJOR FACILITATOR SUPERFAMILY (MFS) PROFILE DOMAIN-CONTAINING PROTEIN"/>
    <property type="match status" value="1"/>
</dbReference>
<dbReference type="GO" id="GO:0005351">
    <property type="term" value="F:carbohydrate:proton symporter activity"/>
    <property type="evidence" value="ECO:0007669"/>
    <property type="project" value="TreeGrafter"/>
</dbReference>
<keyword evidence="4 6" id="KW-1133">Transmembrane helix</keyword>